<evidence type="ECO:0000313" key="13">
    <source>
        <dbReference type="EMBL" id="MBC3766923.1"/>
    </source>
</evidence>
<dbReference type="RefSeq" id="WP_186507445.1">
    <property type="nucleotide sequence ID" value="NZ_JACNEP010000011.1"/>
</dbReference>
<dbReference type="NCBIfam" id="TIGR01782">
    <property type="entry name" value="TonB-Xanth-Caul"/>
    <property type="match status" value="1"/>
</dbReference>
<dbReference type="InterPro" id="IPR010104">
    <property type="entry name" value="TonB_rcpt_bac"/>
</dbReference>
<dbReference type="GO" id="GO:0009279">
    <property type="term" value="C:cell outer membrane"/>
    <property type="evidence" value="ECO:0007669"/>
    <property type="project" value="UniProtKB-SubCell"/>
</dbReference>
<evidence type="ECO:0000256" key="1">
    <source>
        <dbReference type="ARBA" id="ARBA00004571"/>
    </source>
</evidence>
<keyword evidence="13" id="KW-0675">Receptor</keyword>
<feature type="domain" description="TonB-dependent receptor-like beta-barrel" evidence="11">
    <location>
        <begin position="450"/>
        <end position="977"/>
    </location>
</feature>
<keyword evidence="3 8" id="KW-1134">Transmembrane beta strand</keyword>
<evidence type="ECO:0000256" key="8">
    <source>
        <dbReference type="PROSITE-ProRule" id="PRU01360"/>
    </source>
</evidence>
<dbReference type="Proteomes" id="UP000601768">
    <property type="component" value="Unassembled WGS sequence"/>
</dbReference>
<evidence type="ECO:0000256" key="3">
    <source>
        <dbReference type="ARBA" id="ARBA00022452"/>
    </source>
</evidence>
<organism evidence="13 14">
    <name type="scientific">Neptunicella marina</name>
    <dbReference type="NCBI Taxonomy" id="2125989"/>
    <lineage>
        <taxon>Bacteria</taxon>
        <taxon>Pseudomonadati</taxon>
        <taxon>Pseudomonadota</taxon>
        <taxon>Gammaproteobacteria</taxon>
        <taxon>Alteromonadales</taxon>
        <taxon>Alteromonadaceae</taxon>
        <taxon>Neptunicella</taxon>
    </lineage>
</organism>
<dbReference type="PANTHER" id="PTHR40980:SF3">
    <property type="entry name" value="TONB-DEPENDENT RECEPTOR-LIKE BETA-BARREL DOMAIN-CONTAINING PROTEIN"/>
    <property type="match status" value="1"/>
</dbReference>
<sequence length="1012" mass="111740">MTTNNNKPIPDKNIRLFKRSAVSLALLTVFTCAHAQDNNDSPSAQTEEQKVETIEIRGIRASMAENLAIKRLSNSIVDAITAEDIGKFPDKNVADSLQRVPGVVITRSGGEGSGVSIRGLSEGLTFTQLNGNYIASSPGNPDRSFNFTMLPSTMVQRVEVHKSSEARLDEGGVGGTIIVHSRKPFDLDANSGIVSAEYTYADVTEKFEPSLSGIYSWKNENEDFGFLVGYTRQKRTNRSLTGDASGGGGIRYATDADDDPVLEVPPAYDGKGNLIPNSTRRFPALKDAYGNVYEAWLPQVVGAQVFKEERIREGAQATLQYAPMDNLQLTLNYFHFALGQDQTNSRFSMPEWKNNANFVNNVYLDNSGNMVTGVDYTIGASGTEGNLEFPWFTGSYVREKDTSDTLDLEIKYQTDDYDLHVNVGHTEAEGGPSESWNTAYKSGEPASRSETGVLRNAAAFAGWRLGDRVSIYADPKLLANLKAGVGGDPDAGSTFSSYVNSDIEEDYAQIDLDYHINWSFITTLRAGVKYRDAQLHREINNTHFLTQEGIDLINAGELDPNDGPIEDYQYQWIGGMPNFKDILNDKSEGNIVAGFDINIMPTINWDAYRDIVTSNYVKFTNKEPESVYEIGEEVTAAYLQADFAHNDFRGNFGLRYVETTSTVASTDRITLLLDDIDDELYEQTQDVNVSSASGDNRSLDFFTLIEREVTNKQWLPSLNIVWDMSENMVVRGSIAKTMSRPGFGDLGSQESLTYISEEYADDRATIRFNPVDVGWSGSGGNKALEPFESVQSDLSLEYYYGEGSGVGIAVFNKEVDNFIVPLLISSVRPTEGYTHPTTGDVIIPAGEITVSPFRTIANGSNATSRGVEVFIQHAFENGYGINANYTYNDTNQADVSVDGTKIGESALIGSSDYQINFSAYYENDDFSVRASFNRRGKRSLGLHDGLTMYGRPYQQIDVNASYNITEDLILSASVINLTKEESFSQYGDDISARLLSGNYTGRRMYAGVTYRF</sequence>
<evidence type="ECO:0000313" key="14">
    <source>
        <dbReference type="Proteomes" id="UP000601768"/>
    </source>
</evidence>
<keyword evidence="5 9" id="KW-0798">TonB box</keyword>
<dbReference type="InterPro" id="IPR000531">
    <property type="entry name" value="Beta-barrel_TonB"/>
</dbReference>
<evidence type="ECO:0000256" key="6">
    <source>
        <dbReference type="ARBA" id="ARBA00023136"/>
    </source>
</evidence>
<evidence type="ECO:0000259" key="12">
    <source>
        <dbReference type="Pfam" id="PF07715"/>
    </source>
</evidence>
<feature type="domain" description="TonB-dependent receptor plug" evidence="12">
    <location>
        <begin position="74"/>
        <end position="176"/>
    </location>
</feature>
<evidence type="ECO:0000256" key="9">
    <source>
        <dbReference type="RuleBase" id="RU003357"/>
    </source>
</evidence>
<comment type="caution">
    <text evidence="13">The sequence shown here is derived from an EMBL/GenBank/DDBJ whole genome shotgun (WGS) entry which is preliminary data.</text>
</comment>
<feature type="signal peptide" evidence="10">
    <location>
        <begin position="1"/>
        <end position="35"/>
    </location>
</feature>
<dbReference type="Gene3D" id="2.40.170.20">
    <property type="entry name" value="TonB-dependent receptor, beta-barrel domain"/>
    <property type="match status" value="1"/>
</dbReference>
<keyword evidence="14" id="KW-1185">Reference proteome</keyword>
<dbReference type="PANTHER" id="PTHR40980">
    <property type="entry name" value="PLUG DOMAIN-CONTAINING PROTEIN"/>
    <property type="match status" value="1"/>
</dbReference>
<dbReference type="InterPro" id="IPR037066">
    <property type="entry name" value="Plug_dom_sf"/>
</dbReference>
<dbReference type="InterPro" id="IPR036942">
    <property type="entry name" value="Beta-barrel_TonB_sf"/>
</dbReference>
<dbReference type="EMBL" id="JACNEP010000011">
    <property type="protein sequence ID" value="MBC3766923.1"/>
    <property type="molecule type" value="Genomic_DNA"/>
</dbReference>
<dbReference type="InterPro" id="IPR012910">
    <property type="entry name" value="Plug_dom"/>
</dbReference>
<evidence type="ECO:0000259" key="11">
    <source>
        <dbReference type="Pfam" id="PF00593"/>
    </source>
</evidence>
<dbReference type="AlphaFoldDB" id="A0A8J6IX12"/>
<dbReference type="SUPFAM" id="SSF56935">
    <property type="entry name" value="Porins"/>
    <property type="match status" value="1"/>
</dbReference>
<keyword evidence="2 8" id="KW-0813">Transport</keyword>
<evidence type="ECO:0000256" key="7">
    <source>
        <dbReference type="ARBA" id="ARBA00023237"/>
    </source>
</evidence>
<evidence type="ECO:0000256" key="2">
    <source>
        <dbReference type="ARBA" id="ARBA00022448"/>
    </source>
</evidence>
<dbReference type="Pfam" id="PF00593">
    <property type="entry name" value="TonB_dep_Rec_b-barrel"/>
    <property type="match status" value="1"/>
</dbReference>
<comment type="subcellular location">
    <subcellularLocation>
        <location evidence="1 8">Cell outer membrane</location>
        <topology evidence="1 8">Multi-pass membrane protein</topology>
    </subcellularLocation>
</comment>
<name>A0A8J6IX12_9ALTE</name>
<keyword evidence="4 8" id="KW-0812">Transmembrane</keyword>
<reference evidence="13" key="1">
    <citation type="journal article" date="2018" name="Int. J. Syst. Evol. Microbiol.">
        <title>Neptunicella marina gen. nov., sp. nov., isolated from surface seawater.</title>
        <authorList>
            <person name="Liu X."/>
            <person name="Lai Q."/>
            <person name="Du Y."/>
            <person name="Zhang X."/>
            <person name="Liu Z."/>
            <person name="Sun F."/>
            <person name="Shao Z."/>
        </authorList>
    </citation>
    <scope>NUCLEOTIDE SEQUENCE</scope>
    <source>
        <strain evidence="13">S27-2</strain>
    </source>
</reference>
<keyword evidence="6 8" id="KW-0472">Membrane</keyword>
<feature type="chain" id="PRO_5035308304" evidence="10">
    <location>
        <begin position="36"/>
        <end position="1012"/>
    </location>
</feature>
<dbReference type="Gene3D" id="2.170.130.10">
    <property type="entry name" value="TonB-dependent receptor, plug domain"/>
    <property type="match status" value="1"/>
</dbReference>
<evidence type="ECO:0000256" key="10">
    <source>
        <dbReference type="SAM" id="SignalP"/>
    </source>
</evidence>
<accession>A0A8J6IX12</accession>
<comment type="similarity">
    <text evidence="8 9">Belongs to the TonB-dependent receptor family.</text>
</comment>
<gene>
    <name evidence="13" type="ORF">H8B19_13635</name>
</gene>
<reference evidence="13" key="2">
    <citation type="submission" date="2020-08" db="EMBL/GenBank/DDBJ databases">
        <authorList>
            <person name="Lai Q."/>
        </authorList>
    </citation>
    <scope>NUCLEOTIDE SEQUENCE</scope>
    <source>
        <strain evidence="13">S27-2</strain>
    </source>
</reference>
<dbReference type="PROSITE" id="PS52016">
    <property type="entry name" value="TONB_DEPENDENT_REC_3"/>
    <property type="match status" value="1"/>
</dbReference>
<dbReference type="Pfam" id="PF07715">
    <property type="entry name" value="Plug"/>
    <property type="match status" value="1"/>
</dbReference>
<keyword evidence="7 8" id="KW-0998">Cell outer membrane</keyword>
<evidence type="ECO:0000256" key="5">
    <source>
        <dbReference type="ARBA" id="ARBA00023077"/>
    </source>
</evidence>
<proteinExistence type="inferred from homology"/>
<protein>
    <submittedName>
        <fullName evidence="13">TonB-dependent receptor</fullName>
    </submittedName>
</protein>
<dbReference type="InterPro" id="IPR039426">
    <property type="entry name" value="TonB-dep_rcpt-like"/>
</dbReference>
<keyword evidence="10" id="KW-0732">Signal</keyword>
<evidence type="ECO:0000256" key="4">
    <source>
        <dbReference type="ARBA" id="ARBA00022692"/>
    </source>
</evidence>